<dbReference type="eggNOG" id="ENOG502T5WV">
    <property type="taxonomic scope" value="Eukaryota"/>
</dbReference>
<accession>C9SRH2</accession>
<name>C9SRH2_VERA1</name>
<feature type="compositionally biased region" description="Basic and acidic residues" evidence="1">
    <location>
        <begin position="132"/>
        <end position="146"/>
    </location>
</feature>
<dbReference type="OrthoDB" id="4856263at2759"/>
<dbReference type="AlphaFoldDB" id="C9SRH2"/>
<evidence type="ECO:0000256" key="1">
    <source>
        <dbReference type="SAM" id="MobiDB-lite"/>
    </source>
</evidence>
<evidence type="ECO:0000313" key="3">
    <source>
        <dbReference type="Proteomes" id="UP000008698"/>
    </source>
</evidence>
<proteinExistence type="predicted"/>
<evidence type="ECO:0000313" key="2">
    <source>
        <dbReference type="EMBL" id="EEY21387.1"/>
    </source>
</evidence>
<dbReference type="HOGENOM" id="CLU_1778878_0_0_1"/>
<organism evidence="3">
    <name type="scientific">Verticillium alfalfae (strain VaMs.102 / ATCC MYA-4576 / FGSC 10136)</name>
    <name type="common">Verticillium wilt of alfalfa</name>
    <name type="synonym">Verticillium albo-atrum</name>
    <dbReference type="NCBI Taxonomy" id="526221"/>
    <lineage>
        <taxon>Eukaryota</taxon>
        <taxon>Fungi</taxon>
        <taxon>Dikarya</taxon>
        <taxon>Ascomycota</taxon>
        <taxon>Pezizomycotina</taxon>
        <taxon>Sordariomycetes</taxon>
        <taxon>Hypocreomycetidae</taxon>
        <taxon>Glomerellales</taxon>
        <taxon>Plectosphaerellaceae</taxon>
        <taxon>Verticillium</taxon>
    </lineage>
</organism>
<dbReference type="RefSeq" id="XP_003002038.1">
    <property type="nucleotide sequence ID" value="XM_003001992.1"/>
</dbReference>
<sequence>MPHTWVYTPEALRALRERDEGRDPSGLQIEHCSATSYEARLVFAKNAQRTSRTSPLFQLEEEAHPGSATPRSCGVRGSLEGGENEEGQRQGTIRSCEGEETERGLGQWMGAARRHERLGGNVGMASVAQGKARQDKGRRGKRETFV</sequence>
<protein>
    <submittedName>
        <fullName evidence="2">Predicted protein</fullName>
    </submittedName>
</protein>
<dbReference type="GeneID" id="9537268"/>
<reference evidence="3" key="1">
    <citation type="journal article" date="2011" name="PLoS Pathog.">
        <title>Comparative genomics yields insights into niche adaptation of plant vascular wilt pathogens.</title>
        <authorList>
            <person name="Klosterman S.J."/>
            <person name="Subbarao K.V."/>
            <person name="Kang S."/>
            <person name="Veronese P."/>
            <person name="Gold S.E."/>
            <person name="Thomma B.P.H.J."/>
            <person name="Chen Z."/>
            <person name="Henrissat B."/>
            <person name="Lee Y.-H."/>
            <person name="Park J."/>
            <person name="Garcia-Pedrajas M.D."/>
            <person name="Barbara D.J."/>
            <person name="Anchieta A."/>
            <person name="de Jonge R."/>
            <person name="Santhanam P."/>
            <person name="Maruthachalam K."/>
            <person name="Atallah Z."/>
            <person name="Amyotte S.G."/>
            <person name="Paz Z."/>
            <person name="Inderbitzin P."/>
            <person name="Hayes R.J."/>
            <person name="Heiman D.I."/>
            <person name="Young S."/>
            <person name="Zeng Q."/>
            <person name="Engels R."/>
            <person name="Galagan J."/>
            <person name="Cuomo C.A."/>
            <person name="Dobinson K.F."/>
            <person name="Ma L.-J."/>
        </authorList>
    </citation>
    <scope>NUCLEOTIDE SEQUENCE [LARGE SCALE GENOMIC DNA]</scope>
    <source>
        <strain evidence="3">VaMs.102 / ATCC MYA-4576 / FGSC 10136</strain>
    </source>
</reference>
<dbReference type="KEGG" id="val:VDBG_07497"/>
<feature type="region of interest" description="Disordered" evidence="1">
    <location>
        <begin position="61"/>
        <end position="146"/>
    </location>
</feature>
<dbReference type="EMBL" id="DS985223">
    <property type="protein sequence ID" value="EEY21387.1"/>
    <property type="molecule type" value="Genomic_DNA"/>
</dbReference>
<gene>
    <name evidence="2" type="ORF">VDBG_07497</name>
</gene>
<dbReference type="Proteomes" id="UP000008698">
    <property type="component" value="Unassembled WGS sequence"/>
</dbReference>
<keyword evidence="3" id="KW-1185">Reference proteome</keyword>